<sequence length="168" mass="19473">MNKYINYFDLLADYDNSKKPTYKELITTYEWKTLRDSIVKRDGNKCSNCNSIASIWNGSFYIRKPTNEEQKASFIKHSLLIKDNSFFTPKFAVIAGVKDDSPTILHVHHPYYILNFLPWEYPSEDLITVCHSCHTDIHNSSVVPTYVDVSRKELVKLTPCESVMEQAI</sequence>
<dbReference type="RefSeq" id="WP_191165958.1">
    <property type="nucleotide sequence ID" value="NZ_JACWMX010000012.1"/>
</dbReference>
<reference evidence="1" key="1">
    <citation type="submission" date="2020-09" db="EMBL/GenBank/DDBJ databases">
        <title>Novel species of Mucilaginibacter isolated from a glacier on the Tibetan Plateau.</title>
        <authorList>
            <person name="Liu Q."/>
            <person name="Xin Y.-H."/>
        </authorList>
    </citation>
    <scope>NUCLEOTIDE SEQUENCE</scope>
    <source>
        <strain evidence="1">ZB1P21</strain>
    </source>
</reference>
<organism evidence="1 2">
    <name type="scientific">Mucilaginibacter glaciei</name>
    <dbReference type="NCBI Taxonomy" id="2772109"/>
    <lineage>
        <taxon>Bacteria</taxon>
        <taxon>Pseudomonadati</taxon>
        <taxon>Bacteroidota</taxon>
        <taxon>Sphingobacteriia</taxon>
        <taxon>Sphingobacteriales</taxon>
        <taxon>Sphingobacteriaceae</taxon>
        <taxon>Mucilaginibacter</taxon>
    </lineage>
</organism>
<evidence type="ECO:0008006" key="3">
    <source>
        <dbReference type="Google" id="ProtNLM"/>
    </source>
</evidence>
<comment type="caution">
    <text evidence="1">The sequence shown here is derived from an EMBL/GenBank/DDBJ whole genome shotgun (WGS) entry which is preliminary data.</text>
</comment>
<name>A0A926NVC1_9SPHI</name>
<protein>
    <recommendedName>
        <fullName evidence="3">HNH endonuclease</fullName>
    </recommendedName>
</protein>
<dbReference type="EMBL" id="JACWMX010000012">
    <property type="protein sequence ID" value="MBD1395375.1"/>
    <property type="molecule type" value="Genomic_DNA"/>
</dbReference>
<accession>A0A926NVC1</accession>
<dbReference type="Proteomes" id="UP000619078">
    <property type="component" value="Unassembled WGS sequence"/>
</dbReference>
<proteinExistence type="predicted"/>
<gene>
    <name evidence="1" type="ORF">IDJ76_19895</name>
</gene>
<dbReference type="AlphaFoldDB" id="A0A926NVC1"/>
<evidence type="ECO:0000313" key="2">
    <source>
        <dbReference type="Proteomes" id="UP000619078"/>
    </source>
</evidence>
<keyword evidence="2" id="KW-1185">Reference proteome</keyword>
<evidence type="ECO:0000313" key="1">
    <source>
        <dbReference type="EMBL" id="MBD1395375.1"/>
    </source>
</evidence>